<keyword evidence="1" id="KW-0812">Transmembrane</keyword>
<dbReference type="Proteomes" id="UP001374584">
    <property type="component" value="Unassembled WGS sequence"/>
</dbReference>
<dbReference type="AlphaFoldDB" id="A0AAN9QUG1"/>
<accession>A0AAN9QUG1</accession>
<gene>
    <name evidence="2" type="ORF">VNO80_22868</name>
</gene>
<organism evidence="2 3">
    <name type="scientific">Phaseolus coccineus</name>
    <name type="common">Scarlet runner bean</name>
    <name type="synonym">Phaseolus multiflorus</name>
    <dbReference type="NCBI Taxonomy" id="3886"/>
    <lineage>
        <taxon>Eukaryota</taxon>
        <taxon>Viridiplantae</taxon>
        <taxon>Streptophyta</taxon>
        <taxon>Embryophyta</taxon>
        <taxon>Tracheophyta</taxon>
        <taxon>Spermatophyta</taxon>
        <taxon>Magnoliopsida</taxon>
        <taxon>eudicotyledons</taxon>
        <taxon>Gunneridae</taxon>
        <taxon>Pentapetalae</taxon>
        <taxon>rosids</taxon>
        <taxon>fabids</taxon>
        <taxon>Fabales</taxon>
        <taxon>Fabaceae</taxon>
        <taxon>Papilionoideae</taxon>
        <taxon>50 kb inversion clade</taxon>
        <taxon>NPAAA clade</taxon>
        <taxon>indigoferoid/millettioid clade</taxon>
        <taxon>Phaseoleae</taxon>
        <taxon>Phaseolus</taxon>
    </lineage>
</organism>
<evidence type="ECO:0000256" key="1">
    <source>
        <dbReference type="SAM" id="Phobius"/>
    </source>
</evidence>
<name>A0AAN9QUG1_PHACN</name>
<proteinExistence type="predicted"/>
<evidence type="ECO:0000313" key="3">
    <source>
        <dbReference type="Proteomes" id="UP001374584"/>
    </source>
</evidence>
<feature type="transmembrane region" description="Helical" evidence="1">
    <location>
        <begin position="66"/>
        <end position="85"/>
    </location>
</feature>
<evidence type="ECO:0000313" key="2">
    <source>
        <dbReference type="EMBL" id="KAK7348317.1"/>
    </source>
</evidence>
<dbReference type="EMBL" id="JAYMYR010000008">
    <property type="protein sequence ID" value="KAK7348317.1"/>
    <property type="molecule type" value="Genomic_DNA"/>
</dbReference>
<comment type="caution">
    <text evidence="2">The sequence shown here is derived from an EMBL/GenBank/DDBJ whole genome shotgun (WGS) entry which is preliminary data.</text>
</comment>
<keyword evidence="3" id="KW-1185">Reference proteome</keyword>
<keyword evidence="1" id="KW-1133">Transmembrane helix</keyword>
<keyword evidence="1" id="KW-0472">Membrane</keyword>
<sequence>MHRSPSSVFSPSIHALLRREKSWHWQRNDIARTHIETATQLTTDSLIHYELIIILVERFWVLLSSYLSYALSFLFINPLAAIYCLRLPPSLVCTLQQQNSGF</sequence>
<reference evidence="2 3" key="1">
    <citation type="submission" date="2024-01" db="EMBL/GenBank/DDBJ databases">
        <title>The genomes of 5 underutilized Papilionoideae crops provide insights into root nodulation and disease resistanc.</title>
        <authorList>
            <person name="Jiang F."/>
        </authorList>
    </citation>
    <scope>NUCLEOTIDE SEQUENCE [LARGE SCALE GENOMIC DNA]</scope>
    <source>
        <strain evidence="2">JINMINGXINNONG_FW02</strain>
        <tissue evidence="2">Leaves</tissue>
    </source>
</reference>
<protein>
    <submittedName>
        <fullName evidence="2">Uncharacterized protein</fullName>
    </submittedName>
</protein>